<sequence length="92" mass="10385">MGDYNIVIRPRGGLQPSQLSLLHLGQAIYEAAGIRYDEREADTICPNNFQNIIVVSTPNQDHADKYQCIKTIKFNSKEYEVVALRNGPGRYS</sequence>
<proteinExistence type="predicted"/>
<keyword evidence="2" id="KW-1185">Reference proteome</keyword>
<name>A0ACB8CIP9_DERSI</name>
<evidence type="ECO:0000313" key="1">
    <source>
        <dbReference type="EMBL" id="KAH7942552.1"/>
    </source>
</evidence>
<gene>
    <name evidence="1" type="ORF">HPB49_025116</name>
</gene>
<evidence type="ECO:0000313" key="2">
    <source>
        <dbReference type="Proteomes" id="UP000821865"/>
    </source>
</evidence>
<organism evidence="1 2">
    <name type="scientific">Dermacentor silvarum</name>
    <name type="common">Tick</name>
    <dbReference type="NCBI Taxonomy" id="543639"/>
    <lineage>
        <taxon>Eukaryota</taxon>
        <taxon>Metazoa</taxon>
        <taxon>Ecdysozoa</taxon>
        <taxon>Arthropoda</taxon>
        <taxon>Chelicerata</taxon>
        <taxon>Arachnida</taxon>
        <taxon>Acari</taxon>
        <taxon>Parasitiformes</taxon>
        <taxon>Ixodida</taxon>
        <taxon>Ixodoidea</taxon>
        <taxon>Ixodidae</taxon>
        <taxon>Rhipicephalinae</taxon>
        <taxon>Dermacentor</taxon>
    </lineage>
</organism>
<dbReference type="EMBL" id="CM023476">
    <property type="protein sequence ID" value="KAH7942552.1"/>
    <property type="molecule type" value="Genomic_DNA"/>
</dbReference>
<comment type="caution">
    <text evidence="1">The sequence shown here is derived from an EMBL/GenBank/DDBJ whole genome shotgun (WGS) entry which is preliminary data.</text>
</comment>
<protein>
    <submittedName>
        <fullName evidence="1">Uncharacterized protein</fullName>
    </submittedName>
</protein>
<dbReference type="Proteomes" id="UP000821865">
    <property type="component" value="Chromosome 7"/>
</dbReference>
<accession>A0ACB8CIP9</accession>
<reference evidence="1" key="1">
    <citation type="submission" date="2020-05" db="EMBL/GenBank/DDBJ databases">
        <title>Large-scale comparative analyses of tick genomes elucidate their genetic diversity and vector capacities.</title>
        <authorList>
            <person name="Jia N."/>
            <person name="Wang J."/>
            <person name="Shi W."/>
            <person name="Du L."/>
            <person name="Sun Y."/>
            <person name="Zhan W."/>
            <person name="Jiang J."/>
            <person name="Wang Q."/>
            <person name="Zhang B."/>
            <person name="Ji P."/>
            <person name="Sakyi L.B."/>
            <person name="Cui X."/>
            <person name="Yuan T."/>
            <person name="Jiang B."/>
            <person name="Yang W."/>
            <person name="Lam T.T.-Y."/>
            <person name="Chang Q."/>
            <person name="Ding S."/>
            <person name="Wang X."/>
            <person name="Zhu J."/>
            <person name="Ruan X."/>
            <person name="Zhao L."/>
            <person name="Wei J."/>
            <person name="Que T."/>
            <person name="Du C."/>
            <person name="Cheng J."/>
            <person name="Dai P."/>
            <person name="Han X."/>
            <person name="Huang E."/>
            <person name="Gao Y."/>
            <person name="Liu J."/>
            <person name="Shao H."/>
            <person name="Ye R."/>
            <person name="Li L."/>
            <person name="Wei W."/>
            <person name="Wang X."/>
            <person name="Wang C."/>
            <person name="Yang T."/>
            <person name="Huo Q."/>
            <person name="Li W."/>
            <person name="Guo W."/>
            <person name="Chen H."/>
            <person name="Zhou L."/>
            <person name="Ni X."/>
            <person name="Tian J."/>
            <person name="Zhou Y."/>
            <person name="Sheng Y."/>
            <person name="Liu T."/>
            <person name="Pan Y."/>
            <person name="Xia L."/>
            <person name="Li J."/>
            <person name="Zhao F."/>
            <person name="Cao W."/>
        </authorList>
    </citation>
    <scope>NUCLEOTIDE SEQUENCE</scope>
    <source>
        <strain evidence="1">Dsil-2018</strain>
    </source>
</reference>